<organism evidence="1 2">
    <name type="scientific">Claviceps humidiphila</name>
    <dbReference type="NCBI Taxonomy" id="1294629"/>
    <lineage>
        <taxon>Eukaryota</taxon>
        <taxon>Fungi</taxon>
        <taxon>Dikarya</taxon>
        <taxon>Ascomycota</taxon>
        <taxon>Pezizomycotina</taxon>
        <taxon>Sordariomycetes</taxon>
        <taxon>Hypocreomycetidae</taxon>
        <taxon>Hypocreales</taxon>
        <taxon>Clavicipitaceae</taxon>
        <taxon>Claviceps</taxon>
    </lineage>
</organism>
<dbReference type="AlphaFoldDB" id="A0A9P7Q3N4"/>
<dbReference type="Proteomes" id="UP000732380">
    <property type="component" value="Unassembled WGS sequence"/>
</dbReference>
<evidence type="ECO:0000313" key="1">
    <source>
        <dbReference type="EMBL" id="KAG6115308.1"/>
    </source>
</evidence>
<keyword evidence="2" id="KW-1185">Reference proteome</keyword>
<sequence length="335" mass="37258">MSTPSSTISDPSTYKLPTARDIGTFDGKTSAKRWLTQLSWPFRNINNGRDVNPNVHIQAIDMSLIGGAAAFSDSSDRIRTIVSRAEEGAATSEDLETIRHALRERFPPTFVEEEIESRTNTQLQQAADEVLAAYYARVHRVLRRAGGRDKPVTASNPLSVLESHTLQDFVCRFINGLFDKTLMQEAISRNALAADSLQQANECVKQAAIVLEAKARNSELDTQNAKVSMMEELIRVQSGCSADEALARCYNLSPRFMEAISSQKLPSTPVDSFYTQLQPSIAQFGTNESWRNPMPQRLQAVPSVSHQQAVNRVNQEPNRPFLEAGVVWCPHLVVR</sequence>
<name>A0A9P7Q3N4_9HYPO</name>
<comment type="caution">
    <text evidence="1">The sequence shown here is derived from an EMBL/GenBank/DDBJ whole genome shotgun (WGS) entry which is preliminary data.</text>
</comment>
<gene>
    <name evidence="1" type="ORF">E4U13_002828</name>
</gene>
<reference evidence="1 2" key="1">
    <citation type="journal article" date="2020" name="bioRxiv">
        <title>Whole genome comparisons of ergot fungi reveals the divergence and evolution of species within the genus Claviceps are the result of varying mechanisms driving genome evolution and host range expansion.</title>
        <authorList>
            <person name="Wyka S.A."/>
            <person name="Mondo S.J."/>
            <person name="Liu M."/>
            <person name="Dettman J."/>
            <person name="Nalam V."/>
            <person name="Broders K.D."/>
        </authorList>
    </citation>
    <scope>NUCLEOTIDE SEQUENCE [LARGE SCALE GENOMIC DNA]</scope>
    <source>
        <strain evidence="1 2">LM576</strain>
    </source>
</reference>
<evidence type="ECO:0000313" key="2">
    <source>
        <dbReference type="Proteomes" id="UP000732380"/>
    </source>
</evidence>
<accession>A0A9P7Q3N4</accession>
<proteinExistence type="predicted"/>
<protein>
    <submittedName>
        <fullName evidence="1">Uncharacterized protein</fullName>
    </submittedName>
</protein>
<dbReference type="EMBL" id="SRQM01000229">
    <property type="protein sequence ID" value="KAG6115308.1"/>
    <property type="molecule type" value="Genomic_DNA"/>
</dbReference>